<dbReference type="InterPro" id="IPR051827">
    <property type="entry name" value="Cas4_exonuclease"/>
</dbReference>
<evidence type="ECO:0000256" key="1">
    <source>
        <dbReference type="ARBA" id="ARBA00001966"/>
    </source>
</evidence>
<protein>
    <recommendedName>
        <fullName evidence="4 13">CRISPR-associated exonuclease Cas4</fullName>
        <ecNumber evidence="3 13">3.1.12.1</ecNumber>
    </recommendedName>
</protein>
<name>A0ABQ1DZ32_9FIRM</name>
<comment type="cofactor">
    <cofactor evidence="1">
        <name>[4Fe-4S] cluster</name>
        <dbReference type="ChEBI" id="CHEBI:49883"/>
    </cofactor>
</comment>
<evidence type="ECO:0000313" key="16">
    <source>
        <dbReference type="Proteomes" id="UP000620147"/>
    </source>
</evidence>
<sequence length="189" mass="21265">MEHQWAENYRTVDGSILHEKAHGGGTESRGDLLIVRAMRIHSTVLGVSGECDVVEFHRSENGVALQGRDGLWSPFPVEYKRGKPKPHDADELQLCAQAMCLEEMLCCQISDGALFYGEPRRRTPVEFTDELRQRVRDSLAEMHDYLRRGCTPKVKPQKGCSACSLKELCLPKLMKAKSVSVYLKGAMEE</sequence>
<evidence type="ECO:0000256" key="12">
    <source>
        <dbReference type="ARBA" id="ARBA00023211"/>
    </source>
</evidence>
<evidence type="ECO:0000256" key="5">
    <source>
        <dbReference type="ARBA" id="ARBA00022722"/>
    </source>
</evidence>
<keyword evidence="5 13" id="KW-0540">Nuclease</keyword>
<dbReference type="NCBIfam" id="TIGR00372">
    <property type="entry name" value="cas4"/>
    <property type="match status" value="1"/>
</dbReference>
<comment type="caution">
    <text evidence="15">The sequence shown here is derived from an EMBL/GenBank/DDBJ whole genome shotgun (WGS) entry which is preliminary data.</text>
</comment>
<dbReference type="InterPro" id="IPR013343">
    <property type="entry name" value="CRISPR-assoc_prot_Cas4"/>
</dbReference>
<comment type="function">
    <text evidence="13">CRISPR (clustered regularly interspaced short palindromic repeat) is an adaptive immune system that provides protection against mobile genetic elements (viruses, transposable elements and conjugative plasmids). CRISPR clusters contain sequences complementary to antecedent mobile elements and target invading nucleic acids. CRISPR clusters are transcribed and processed into CRISPR RNA (crRNA).</text>
</comment>
<dbReference type="PANTHER" id="PTHR36531:SF6">
    <property type="entry name" value="DNA REPLICATION ATP-DEPENDENT HELICASE_NUCLEASE DNA2"/>
    <property type="match status" value="1"/>
</dbReference>
<evidence type="ECO:0000259" key="14">
    <source>
        <dbReference type="Pfam" id="PF01930"/>
    </source>
</evidence>
<keyword evidence="8 13" id="KW-0269">Exonuclease</keyword>
<proteinExistence type="inferred from homology"/>
<keyword evidence="11 13" id="KW-0051">Antiviral defense</keyword>
<evidence type="ECO:0000256" key="13">
    <source>
        <dbReference type="RuleBase" id="RU365022"/>
    </source>
</evidence>
<comment type="cofactor">
    <cofactor evidence="13">
        <name>iron-sulfur cluster</name>
        <dbReference type="ChEBI" id="CHEBI:30408"/>
    </cofactor>
</comment>
<dbReference type="InterPro" id="IPR022765">
    <property type="entry name" value="Dna2/Cas4_DUF83"/>
</dbReference>
<feature type="domain" description="DUF83" evidence="14">
    <location>
        <begin position="75"/>
        <end position="170"/>
    </location>
</feature>
<keyword evidence="6 13" id="KW-0479">Metal-binding</keyword>
<keyword evidence="10 13" id="KW-0411">Iron-sulfur</keyword>
<keyword evidence="16" id="KW-1185">Reference proteome</keyword>
<keyword evidence="12 13" id="KW-0464">Manganese</keyword>
<evidence type="ECO:0000256" key="2">
    <source>
        <dbReference type="ARBA" id="ARBA00009189"/>
    </source>
</evidence>
<dbReference type="EMBL" id="BLYJ01000011">
    <property type="protein sequence ID" value="GFO87979.1"/>
    <property type="molecule type" value="Genomic_DNA"/>
</dbReference>
<dbReference type="PANTHER" id="PTHR36531">
    <property type="entry name" value="CRISPR-ASSOCIATED EXONUCLEASE CAS4"/>
    <property type="match status" value="1"/>
</dbReference>
<comment type="cofactor">
    <cofactor evidence="13">
        <name>Mg(2+)</name>
        <dbReference type="ChEBI" id="CHEBI:18420"/>
    </cofactor>
    <cofactor evidence="13">
        <name>Mn(2+)</name>
        <dbReference type="ChEBI" id="CHEBI:29035"/>
    </cofactor>
    <text evidence="13">Mg(2+) or Mn(2+) required for ssDNA cleavage activity.</text>
</comment>
<organism evidence="15 16">
    <name type="scientific">Butyricicoccus faecihominis</name>
    <dbReference type="NCBI Taxonomy" id="1712515"/>
    <lineage>
        <taxon>Bacteria</taxon>
        <taxon>Bacillati</taxon>
        <taxon>Bacillota</taxon>
        <taxon>Clostridia</taxon>
        <taxon>Eubacteriales</taxon>
        <taxon>Butyricicoccaceae</taxon>
        <taxon>Butyricicoccus</taxon>
    </lineage>
</organism>
<evidence type="ECO:0000256" key="8">
    <source>
        <dbReference type="ARBA" id="ARBA00022839"/>
    </source>
</evidence>
<dbReference type="Pfam" id="PF01930">
    <property type="entry name" value="Cas_Cas4"/>
    <property type="match status" value="1"/>
</dbReference>
<reference evidence="15 16" key="1">
    <citation type="submission" date="2020-06" db="EMBL/GenBank/DDBJ databases">
        <title>Characterization of fructooligosaccharide metabolism and fructooligosaccharide-degrading enzymes in human commensal butyrate producers.</title>
        <authorList>
            <person name="Tanno H."/>
            <person name="Fujii T."/>
            <person name="Hirano K."/>
            <person name="Maeno S."/>
            <person name="Tonozuka T."/>
            <person name="Sakamoto M."/>
            <person name="Ohkuma M."/>
            <person name="Tochio T."/>
            <person name="Endo A."/>
        </authorList>
    </citation>
    <scope>NUCLEOTIDE SEQUENCE [LARGE SCALE GENOMIC DNA]</scope>
    <source>
        <strain evidence="15 16">JCM 31056</strain>
    </source>
</reference>
<evidence type="ECO:0000256" key="6">
    <source>
        <dbReference type="ARBA" id="ARBA00022723"/>
    </source>
</evidence>
<dbReference type="Proteomes" id="UP000620147">
    <property type="component" value="Unassembled WGS sequence"/>
</dbReference>
<evidence type="ECO:0000256" key="11">
    <source>
        <dbReference type="ARBA" id="ARBA00023118"/>
    </source>
</evidence>
<evidence type="ECO:0000256" key="9">
    <source>
        <dbReference type="ARBA" id="ARBA00023004"/>
    </source>
</evidence>
<evidence type="ECO:0000256" key="10">
    <source>
        <dbReference type="ARBA" id="ARBA00023014"/>
    </source>
</evidence>
<keyword evidence="9 13" id="KW-0408">Iron</keyword>
<accession>A0ABQ1DZ32</accession>
<evidence type="ECO:0000256" key="4">
    <source>
        <dbReference type="ARBA" id="ARBA00020049"/>
    </source>
</evidence>
<dbReference type="EC" id="3.1.12.1" evidence="3 13"/>
<gene>
    <name evidence="15" type="ORF">BUFA31_11430</name>
</gene>
<dbReference type="Gene3D" id="3.90.320.10">
    <property type="match status" value="1"/>
</dbReference>
<comment type="similarity">
    <text evidence="2 13">Belongs to the CRISPR-associated exonuclease Cas4 family.</text>
</comment>
<evidence type="ECO:0000313" key="15">
    <source>
        <dbReference type="EMBL" id="GFO87979.1"/>
    </source>
</evidence>
<evidence type="ECO:0000256" key="7">
    <source>
        <dbReference type="ARBA" id="ARBA00022801"/>
    </source>
</evidence>
<evidence type="ECO:0000256" key="3">
    <source>
        <dbReference type="ARBA" id="ARBA00012768"/>
    </source>
</evidence>
<keyword evidence="7 13" id="KW-0378">Hydrolase</keyword>
<dbReference type="InterPro" id="IPR011604">
    <property type="entry name" value="PDDEXK-like_dom_sf"/>
</dbReference>